<dbReference type="GO" id="GO:0016628">
    <property type="term" value="F:oxidoreductase activity, acting on the CH-CH group of donors, NAD or NADP as acceptor"/>
    <property type="evidence" value="ECO:0007669"/>
    <property type="project" value="InterPro"/>
</dbReference>
<comment type="caution">
    <text evidence="3">The sequence shown here is derived from an EMBL/GenBank/DDBJ whole genome shotgun (WGS) entry which is preliminary data.</text>
</comment>
<keyword evidence="1" id="KW-0560">Oxidoreductase</keyword>
<dbReference type="SUPFAM" id="SSF51735">
    <property type="entry name" value="NAD(P)-binding Rossmann-fold domains"/>
    <property type="match status" value="1"/>
</dbReference>
<dbReference type="Pfam" id="PF00107">
    <property type="entry name" value="ADH_zinc_N"/>
    <property type="match status" value="1"/>
</dbReference>
<reference evidence="3 4" key="1">
    <citation type="submission" date="2019-03" db="EMBL/GenBank/DDBJ databases">
        <title>Genomic Encyclopedia of Type Strains, Phase IV (KMG-IV): sequencing the most valuable type-strain genomes for metagenomic binning, comparative biology and taxonomic classification.</title>
        <authorList>
            <person name="Goeker M."/>
        </authorList>
    </citation>
    <scope>NUCLEOTIDE SEQUENCE [LARGE SCALE GENOMIC DNA]</scope>
    <source>
        <strain evidence="3 4">DSM 44684</strain>
    </source>
</reference>
<dbReference type="PANTHER" id="PTHR43205:SF7">
    <property type="entry name" value="PROSTAGLANDIN REDUCTASE 1"/>
    <property type="match status" value="1"/>
</dbReference>
<dbReference type="STRING" id="1210063.GCA_001612665_05777"/>
<dbReference type="InterPro" id="IPR013149">
    <property type="entry name" value="ADH-like_C"/>
</dbReference>
<protein>
    <recommendedName>
        <fullName evidence="2">Enoyl reductase (ER) domain-containing protein</fullName>
    </recommendedName>
</protein>
<dbReference type="InterPro" id="IPR036291">
    <property type="entry name" value="NAD(P)-bd_dom_sf"/>
</dbReference>
<dbReference type="Pfam" id="PF16884">
    <property type="entry name" value="ADH_N_2"/>
    <property type="match status" value="1"/>
</dbReference>
<evidence type="ECO:0000259" key="2">
    <source>
        <dbReference type="SMART" id="SM00829"/>
    </source>
</evidence>
<dbReference type="Gene3D" id="3.40.50.720">
    <property type="entry name" value="NAD(P)-binding Rossmann-like Domain"/>
    <property type="match status" value="1"/>
</dbReference>
<dbReference type="AlphaFoldDB" id="A0A4R1F6J1"/>
<gene>
    <name evidence="3" type="ORF">DFR71_6196</name>
</gene>
<proteinExistence type="predicted"/>
<keyword evidence="4" id="KW-1185">Reference proteome</keyword>
<dbReference type="InterPro" id="IPR041694">
    <property type="entry name" value="ADH_N_2"/>
</dbReference>
<dbReference type="Proteomes" id="UP000294856">
    <property type="component" value="Unassembled WGS sequence"/>
</dbReference>
<dbReference type="SMART" id="SM00829">
    <property type="entry name" value="PKS_ER"/>
    <property type="match status" value="1"/>
</dbReference>
<dbReference type="Gene3D" id="3.90.180.10">
    <property type="entry name" value="Medium-chain alcohol dehydrogenases, catalytic domain"/>
    <property type="match status" value="1"/>
</dbReference>
<dbReference type="SUPFAM" id="SSF50129">
    <property type="entry name" value="GroES-like"/>
    <property type="match status" value="1"/>
</dbReference>
<evidence type="ECO:0000313" key="4">
    <source>
        <dbReference type="Proteomes" id="UP000294856"/>
    </source>
</evidence>
<evidence type="ECO:0000256" key="1">
    <source>
        <dbReference type="ARBA" id="ARBA00023002"/>
    </source>
</evidence>
<dbReference type="PANTHER" id="PTHR43205">
    <property type="entry name" value="PROSTAGLANDIN REDUCTASE"/>
    <property type="match status" value="1"/>
</dbReference>
<dbReference type="CDD" id="cd05288">
    <property type="entry name" value="PGDH"/>
    <property type="match status" value="1"/>
</dbReference>
<dbReference type="OrthoDB" id="9805663at2"/>
<name>A0A4R1F6J1_9NOCA</name>
<accession>A0A4R1F6J1</accession>
<dbReference type="InterPro" id="IPR045010">
    <property type="entry name" value="MDR_fam"/>
</dbReference>
<sequence length="339" mass="36382">MSVSSIVRTGVEVRLASRPADDMLREDTFEVVEVDVPDPDEGAILVRNEWMLLAAAMRDLVVETSNSDLPMPRFEIGRVPWALTVGTVEATGSDAFAVGDLVYHRQGWRQYATGPAAGFAALERGLLPSSEYFLSQGPTAYRGMVEMARVGAGDTVFITSAAGGVGSLAGQIARACGAKKVIGSAGSADKVAWLTEELGFDAAFDRHDGRVFDHLREFAPDGVDVVFDNVGGPQLEDAIRASAPRARLALCGVLSQRDPMLPLGFAIRNELEIRPFSTSYAPATARAWQERFGDWLRDGTITFPYTAVRGGPGAAPEALRELVAGRCRGQVLVDLRPAE</sequence>
<dbReference type="InterPro" id="IPR020843">
    <property type="entry name" value="ER"/>
</dbReference>
<feature type="domain" description="Enoyl reductase (ER)" evidence="2">
    <location>
        <begin position="55"/>
        <end position="333"/>
    </location>
</feature>
<dbReference type="RefSeq" id="WP_067458219.1">
    <property type="nucleotide sequence ID" value="NZ_SMFR01000008.1"/>
</dbReference>
<organism evidence="3 4">
    <name type="scientific">Nocardia alba</name>
    <dbReference type="NCBI Taxonomy" id="225051"/>
    <lineage>
        <taxon>Bacteria</taxon>
        <taxon>Bacillati</taxon>
        <taxon>Actinomycetota</taxon>
        <taxon>Actinomycetes</taxon>
        <taxon>Mycobacteriales</taxon>
        <taxon>Nocardiaceae</taxon>
        <taxon>Nocardia</taxon>
    </lineage>
</organism>
<evidence type="ECO:0000313" key="3">
    <source>
        <dbReference type="EMBL" id="TCJ89907.1"/>
    </source>
</evidence>
<dbReference type="EMBL" id="SMFR01000008">
    <property type="protein sequence ID" value="TCJ89907.1"/>
    <property type="molecule type" value="Genomic_DNA"/>
</dbReference>
<dbReference type="InterPro" id="IPR011032">
    <property type="entry name" value="GroES-like_sf"/>
</dbReference>